<evidence type="ECO:0000256" key="2">
    <source>
        <dbReference type="ARBA" id="ARBA00023004"/>
    </source>
</evidence>
<dbReference type="PANTHER" id="PTHR24286">
    <property type="entry name" value="CYTOCHROME P450 26"/>
    <property type="match status" value="1"/>
</dbReference>
<name>A0AAQ3Q810_9LILI</name>
<evidence type="ECO:0000313" key="4">
    <source>
        <dbReference type="Proteomes" id="UP001327560"/>
    </source>
</evidence>
<dbReference type="SUPFAM" id="SSF48264">
    <property type="entry name" value="Cytochrome P450"/>
    <property type="match status" value="1"/>
</dbReference>
<dbReference type="GO" id="GO:0004497">
    <property type="term" value="F:monooxygenase activity"/>
    <property type="evidence" value="ECO:0007669"/>
    <property type="project" value="InterPro"/>
</dbReference>
<organism evidence="3 4">
    <name type="scientific">Canna indica</name>
    <name type="common">Indian-shot</name>
    <dbReference type="NCBI Taxonomy" id="4628"/>
    <lineage>
        <taxon>Eukaryota</taxon>
        <taxon>Viridiplantae</taxon>
        <taxon>Streptophyta</taxon>
        <taxon>Embryophyta</taxon>
        <taxon>Tracheophyta</taxon>
        <taxon>Spermatophyta</taxon>
        <taxon>Magnoliopsida</taxon>
        <taxon>Liliopsida</taxon>
        <taxon>Zingiberales</taxon>
        <taxon>Cannaceae</taxon>
        <taxon>Canna</taxon>
    </lineage>
</organism>
<reference evidence="3 4" key="1">
    <citation type="submission" date="2023-10" db="EMBL/GenBank/DDBJ databases">
        <title>Chromosome-scale genome assembly provides insights into flower coloration mechanisms of Canna indica.</title>
        <authorList>
            <person name="Li C."/>
        </authorList>
    </citation>
    <scope>NUCLEOTIDE SEQUENCE [LARGE SCALE GENOMIC DNA]</scope>
    <source>
        <tissue evidence="3">Flower</tissue>
    </source>
</reference>
<dbReference type="GO" id="GO:0016132">
    <property type="term" value="P:brassinosteroid biosynthetic process"/>
    <property type="evidence" value="ECO:0007669"/>
    <property type="project" value="TreeGrafter"/>
</dbReference>
<dbReference type="EMBL" id="CP136892">
    <property type="protein sequence ID" value="WOL01079.1"/>
    <property type="molecule type" value="Genomic_DNA"/>
</dbReference>
<proteinExistence type="predicted"/>
<dbReference type="GO" id="GO:0005506">
    <property type="term" value="F:iron ion binding"/>
    <property type="evidence" value="ECO:0007669"/>
    <property type="project" value="InterPro"/>
</dbReference>
<keyword evidence="4" id="KW-1185">Reference proteome</keyword>
<gene>
    <name evidence="3" type="ORF">Cni_G09792</name>
</gene>
<evidence type="ECO:0000256" key="1">
    <source>
        <dbReference type="ARBA" id="ARBA00022723"/>
    </source>
</evidence>
<dbReference type="InterPro" id="IPR001128">
    <property type="entry name" value="Cyt_P450"/>
</dbReference>
<dbReference type="Proteomes" id="UP001327560">
    <property type="component" value="Chromosome 3"/>
</dbReference>
<keyword evidence="2" id="KW-0408">Iron</keyword>
<protein>
    <submittedName>
        <fullName evidence="3">Cytochrome P450</fullName>
    </submittedName>
</protein>
<accession>A0AAQ3Q810</accession>
<dbReference type="Pfam" id="PF00067">
    <property type="entry name" value="p450"/>
    <property type="match status" value="1"/>
</dbReference>
<dbReference type="GO" id="GO:0020037">
    <property type="term" value="F:heme binding"/>
    <property type="evidence" value="ECO:0007669"/>
    <property type="project" value="InterPro"/>
</dbReference>
<dbReference type="GO" id="GO:0010268">
    <property type="term" value="P:brassinosteroid homeostasis"/>
    <property type="evidence" value="ECO:0007669"/>
    <property type="project" value="TreeGrafter"/>
</dbReference>
<keyword evidence="1" id="KW-0479">Metal-binding</keyword>
<dbReference type="AlphaFoldDB" id="A0AAQ3Q810"/>
<dbReference type="Gene3D" id="1.10.630.10">
    <property type="entry name" value="Cytochrome P450"/>
    <property type="match status" value="1"/>
</dbReference>
<dbReference type="GO" id="GO:0016125">
    <property type="term" value="P:sterol metabolic process"/>
    <property type="evidence" value="ECO:0007669"/>
    <property type="project" value="TreeGrafter"/>
</dbReference>
<dbReference type="InterPro" id="IPR036396">
    <property type="entry name" value="Cyt_P450_sf"/>
</dbReference>
<dbReference type="GO" id="GO:0016705">
    <property type="term" value="F:oxidoreductase activity, acting on paired donors, with incorporation or reduction of molecular oxygen"/>
    <property type="evidence" value="ECO:0007669"/>
    <property type="project" value="InterPro"/>
</dbReference>
<sequence length="285" mass="32147">MILGLRLPLIDESCVVWADALEWVTYGSCGHREVCSTCVVHLRFVLDDRRCCICKNECPVVFVTKVALMSALKQIAGIEAGPASEALKTKIFKLVLGTLSLPINFPGTNCHQGLKARRKVVSMLQYIINQRIISTCSYNDMLDSLLKIDDKSKAKLDDKQIIDLIIALVYSGYETVSKTSMMVIKYLHDHPKILEEVRHEHLWIQKSKLHGDAINWNNYKSMKFTRAVILETLRMATVVNGVLRKTTKDVEVNDYARQPEAISFNSAQSDSEVNVRETVAVMLSD</sequence>
<evidence type="ECO:0000313" key="3">
    <source>
        <dbReference type="EMBL" id="WOL01079.1"/>
    </source>
</evidence>
<dbReference type="PANTHER" id="PTHR24286:SF169">
    <property type="entry name" value="CYTOCHROME P450 85A1"/>
    <property type="match status" value="1"/>
</dbReference>